<dbReference type="InterPro" id="IPR020988">
    <property type="entry name" value="Pept_U32_collagenase"/>
</dbReference>
<dbReference type="RefSeq" id="WP_073076481.1">
    <property type="nucleotide sequence ID" value="NZ_FQXV01000002.1"/>
</dbReference>
<protein>
    <submittedName>
        <fullName evidence="2">Putative protease</fullName>
    </submittedName>
</protein>
<dbReference type="STRING" id="1123282.SAMN02745823_00921"/>
<dbReference type="Proteomes" id="UP000183995">
    <property type="component" value="Unassembled WGS sequence"/>
</dbReference>
<dbReference type="AlphaFoldDB" id="A0A1M5VN51"/>
<name>A0A1M5VN51_9FIRM</name>
<dbReference type="Pfam" id="PF01136">
    <property type="entry name" value="Peptidase_U32"/>
    <property type="match status" value="2"/>
</dbReference>
<dbReference type="GO" id="GO:0006508">
    <property type="term" value="P:proteolysis"/>
    <property type="evidence" value="ECO:0007669"/>
    <property type="project" value="UniProtKB-KW"/>
</dbReference>
<dbReference type="InterPro" id="IPR051454">
    <property type="entry name" value="RNA/ubiquinone_mod_enzymes"/>
</dbReference>
<dbReference type="EMBL" id="FQXV01000002">
    <property type="protein sequence ID" value="SHH76669.1"/>
    <property type="molecule type" value="Genomic_DNA"/>
</dbReference>
<sequence length="696" mass="77029">MLEILSPAGSPEGVIAAVQNGADAVYVGFGDFNARKNAKNFTAEEFRKAAEYCRARGVKVYVTLNTLVSDRELPAVAEQAKVACRYGADAFIVQDLGVMRALKQAVPEVPIHASTQMTVHNLEGVKLAAAMGFSRVVLARELSRSEIAYICKYAPIETEVFAHGALCMSYSGQCYMSAVIGRRSGNRGLCAQPCRLNYAASGHDAEYLLSLKDNCLIEFVEEIERLGVACVKIEGRMRRAEYAAVVTGIYSRAIKDKKSPSLDDMRALKSAFSRQGFTTGYYLDQKGPDMFGVREEESKSDQVIFATARKNYLNGEFQRIPVRFAGMIRRGEPAKMAAVDDKGNNAVTQGPTPEPAFHKEITSTMLQTQLHKTGGTPFCCIGVKSEVESGLSLPTSAINEMRRDLLAELLEKRKDLPPRREGEFSPGYRLLNREDKPIMTVSVMKISQLSKELAAMKPRILYIPVEELKKDRTGLEPFLEDSDISIVARLPRIIFDSEKKEVTALLESARELGVKEALIGNVGHLQYVKGLGFEARGDFGLNIYNSQSLRVMKDLGLLSATLSFELRMEQIADMSKCIDTELIIYGRLPLMLTENCIIKNSTGVCTCDNFSGLLDRQGASFPVVQEYKCRNVVLNSKKLFLADKRAATSSAGLWAERLMFTTENAHECAAVMKRYLGQGDYEPGTFTRGLYFRGVE</sequence>
<keyword evidence="2" id="KW-0378">Hydrolase</keyword>
<proteinExistence type="predicted"/>
<dbReference type="Pfam" id="PF12392">
    <property type="entry name" value="DUF3656"/>
    <property type="match status" value="1"/>
</dbReference>
<evidence type="ECO:0000259" key="1">
    <source>
        <dbReference type="Pfam" id="PF12392"/>
    </source>
</evidence>
<dbReference type="PANTHER" id="PTHR30217:SF10">
    <property type="entry name" value="23S RRNA 5-HYDROXYCYTIDINE C2501 SYNTHASE"/>
    <property type="match status" value="1"/>
</dbReference>
<evidence type="ECO:0000313" key="3">
    <source>
        <dbReference type="Proteomes" id="UP000183995"/>
    </source>
</evidence>
<keyword evidence="3" id="KW-1185">Reference proteome</keyword>
<reference evidence="2 3" key="1">
    <citation type="submission" date="2016-11" db="EMBL/GenBank/DDBJ databases">
        <authorList>
            <person name="Jaros S."/>
            <person name="Januszkiewicz K."/>
            <person name="Wedrychowicz H."/>
        </authorList>
    </citation>
    <scope>NUCLEOTIDE SEQUENCE [LARGE SCALE GENOMIC DNA]</scope>
    <source>
        <strain evidence="2 3">DSM 10068</strain>
    </source>
</reference>
<feature type="domain" description="Peptidase U32 collagenase" evidence="1">
    <location>
        <begin position="300"/>
        <end position="413"/>
    </location>
</feature>
<organism evidence="2 3">
    <name type="scientific">Sporobacter termitidis DSM 10068</name>
    <dbReference type="NCBI Taxonomy" id="1123282"/>
    <lineage>
        <taxon>Bacteria</taxon>
        <taxon>Bacillati</taxon>
        <taxon>Bacillota</taxon>
        <taxon>Clostridia</taxon>
        <taxon>Eubacteriales</taxon>
        <taxon>Oscillospiraceae</taxon>
        <taxon>Sporobacter</taxon>
    </lineage>
</organism>
<dbReference type="PROSITE" id="PS01276">
    <property type="entry name" value="PEPTIDASE_U32"/>
    <property type="match status" value="1"/>
</dbReference>
<dbReference type="OrthoDB" id="9807498at2"/>
<dbReference type="SUPFAM" id="SSF51395">
    <property type="entry name" value="FMN-linked oxidoreductases"/>
    <property type="match status" value="1"/>
</dbReference>
<dbReference type="GO" id="GO:0008233">
    <property type="term" value="F:peptidase activity"/>
    <property type="evidence" value="ECO:0007669"/>
    <property type="project" value="UniProtKB-KW"/>
</dbReference>
<evidence type="ECO:0000313" key="2">
    <source>
        <dbReference type="EMBL" id="SHH76669.1"/>
    </source>
</evidence>
<gene>
    <name evidence="2" type="ORF">SAMN02745823_00921</name>
</gene>
<dbReference type="InterPro" id="IPR001539">
    <property type="entry name" value="Peptidase_U32"/>
</dbReference>
<keyword evidence="2" id="KW-0645">Protease</keyword>
<accession>A0A1M5VN51</accession>
<dbReference type="PANTHER" id="PTHR30217">
    <property type="entry name" value="PEPTIDASE U32 FAMILY"/>
    <property type="match status" value="1"/>
</dbReference>